<feature type="transmembrane region" description="Helical" evidence="1">
    <location>
        <begin position="49"/>
        <end position="70"/>
    </location>
</feature>
<dbReference type="OrthoDB" id="7866915at2759"/>
<keyword evidence="1" id="KW-0472">Membrane</keyword>
<sequence>MNGTLLTAVKFKEYHILYNWIIVTAQMLIFMSAYIWFAYMLSDNKIDSWSTLFSGFLTVLFYLLACKGIIQNNSIKKMFNLRD</sequence>
<protein>
    <submittedName>
        <fullName evidence="2">Uncharacterized protein</fullName>
    </submittedName>
</protein>
<evidence type="ECO:0000256" key="1">
    <source>
        <dbReference type="SAM" id="Phobius"/>
    </source>
</evidence>
<organism evidence="2 3">
    <name type="scientific">Drosophila ananassae</name>
    <name type="common">Fruit fly</name>
    <dbReference type="NCBI Taxonomy" id="7217"/>
    <lineage>
        <taxon>Eukaryota</taxon>
        <taxon>Metazoa</taxon>
        <taxon>Ecdysozoa</taxon>
        <taxon>Arthropoda</taxon>
        <taxon>Hexapoda</taxon>
        <taxon>Insecta</taxon>
        <taxon>Pterygota</taxon>
        <taxon>Neoptera</taxon>
        <taxon>Endopterygota</taxon>
        <taxon>Diptera</taxon>
        <taxon>Brachycera</taxon>
        <taxon>Muscomorpha</taxon>
        <taxon>Ephydroidea</taxon>
        <taxon>Drosophilidae</taxon>
        <taxon>Drosophila</taxon>
        <taxon>Sophophora</taxon>
    </lineage>
</organism>
<accession>A0A0P8XME3</accession>
<evidence type="ECO:0000313" key="2">
    <source>
        <dbReference type="EMBL" id="KPU75862.1"/>
    </source>
</evidence>
<dbReference type="EMBL" id="CH902619">
    <property type="protein sequence ID" value="KPU75862.1"/>
    <property type="molecule type" value="Genomic_DNA"/>
</dbReference>
<name>A0A0P8XME3_DROAN</name>
<keyword evidence="1" id="KW-0812">Transmembrane</keyword>
<dbReference type="AlphaFoldDB" id="A0A0P8XME3"/>
<feature type="transmembrane region" description="Helical" evidence="1">
    <location>
        <begin position="16"/>
        <end position="37"/>
    </location>
</feature>
<evidence type="ECO:0000313" key="3">
    <source>
        <dbReference type="Proteomes" id="UP000007801"/>
    </source>
</evidence>
<keyword evidence="1" id="KW-1133">Transmembrane helix</keyword>
<dbReference type="InParanoid" id="A0A0P8XME3"/>
<dbReference type="Proteomes" id="UP000007801">
    <property type="component" value="Unassembled WGS sequence"/>
</dbReference>
<proteinExistence type="predicted"/>
<reference evidence="2 3" key="1">
    <citation type="journal article" date="2007" name="Nature">
        <title>Evolution of genes and genomes on the Drosophila phylogeny.</title>
        <authorList>
            <consortium name="Drosophila 12 Genomes Consortium"/>
            <person name="Clark A.G."/>
            <person name="Eisen M.B."/>
            <person name="Smith D.R."/>
            <person name="Bergman C.M."/>
            <person name="Oliver B."/>
            <person name="Markow T.A."/>
            <person name="Kaufman T.C."/>
            <person name="Kellis M."/>
            <person name="Gelbart W."/>
            <person name="Iyer V.N."/>
            <person name="Pollard D.A."/>
            <person name="Sackton T.B."/>
            <person name="Larracuente A.M."/>
            <person name="Singh N.D."/>
            <person name="Abad J.P."/>
            <person name="Abt D.N."/>
            <person name="Adryan B."/>
            <person name="Aguade M."/>
            <person name="Akashi H."/>
            <person name="Anderson W.W."/>
            <person name="Aquadro C.F."/>
            <person name="Ardell D.H."/>
            <person name="Arguello R."/>
            <person name="Artieri C.G."/>
            <person name="Barbash D.A."/>
            <person name="Barker D."/>
            <person name="Barsanti P."/>
            <person name="Batterham P."/>
            <person name="Batzoglou S."/>
            <person name="Begun D."/>
            <person name="Bhutkar A."/>
            <person name="Blanco E."/>
            <person name="Bosak S.A."/>
            <person name="Bradley R.K."/>
            <person name="Brand A.D."/>
            <person name="Brent M.R."/>
            <person name="Brooks A.N."/>
            <person name="Brown R.H."/>
            <person name="Butlin R.K."/>
            <person name="Caggese C."/>
            <person name="Calvi B.R."/>
            <person name="Bernardo de Carvalho A."/>
            <person name="Caspi A."/>
            <person name="Castrezana S."/>
            <person name="Celniker S.E."/>
            <person name="Chang J.L."/>
            <person name="Chapple C."/>
            <person name="Chatterji S."/>
            <person name="Chinwalla A."/>
            <person name="Civetta A."/>
            <person name="Clifton S.W."/>
            <person name="Comeron J.M."/>
            <person name="Costello J.C."/>
            <person name="Coyne J.A."/>
            <person name="Daub J."/>
            <person name="David R.G."/>
            <person name="Delcher A.L."/>
            <person name="Delehaunty K."/>
            <person name="Do C.B."/>
            <person name="Ebling H."/>
            <person name="Edwards K."/>
            <person name="Eickbush T."/>
            <person name="Evans J.D."/>
            <person name="Filipski A."/>
            <person name="Findeiss S."/>
            <person name="Freyhult E."/>
            <person name="Fulton L."/>
            <person name="Fulton R."/>
            <person name="Garcia A.C."/>
            <person name="Gardiner A."/>
            <person name="Garfield D.A."/>
            <person name="Garvin B.E."/>
            <person name="Gibson G."/>
            <person name="Gilbert D."/>
            <person name="Gnerre S."/>
            <person name="Godfrey J."/>
            <person name="Good R."/>
            <person name="Gotea V."/>
            <person name="Gravely B."/>
            <person name="Greenberg A.J."/>
            <person name="Griffiths-Jones S."/>
            <person name="Gross S."/>
            <person name="Guigo R."/>
            <person name="Gustafson E.A."/>
            <person name="Haerty W."/>
            <person name="Hahn M.W."/>
            <person name="Halligan D.L."/>
            <person name="Halpern A.L."/>
            <person name="Halter G.M."/>
            <person name="Han M.V."/>
            <person name="Heger A."/>
            <person name="Hillier L."/>
            <person name="Hinrichs A.S."/>
            <person name="Holmes I."/>
            <person name="Hoskins R.A."/>
            <person name="Hubisz M.J."/>
            <person name="Hultmark D."/>
            <person name="Huntley M.A."/>
            <person name="Jaffe D.B."/>
            <person name="Jagadeeshan S."/>
            <person name="Jeck W.R."/>
            <person name="Johnson J."/>
            <person name="Jones C.D."/>
            <person name="Jordan W.C."/>
            <person name="Karpen G.H."/>
            <person name="Kataoka E."/>
            <person name="Keightley P.D."/>
            <person name="Kheradpour P."/>
            <person name="Kirkness E.F."/>
            <person name="Koerich L.B."/>
            <person name="Kristiansen K."/>
            <person name="Kudrna D."/>
            <person name="Kulathinal R.J."/>
            <person name="Kumar S."/>
            <person name="Kwok R."/>
            <person name="Lander E."/>
            <person name="Langley C.H."/>
            <person name="Lapoint R."/>
            <person name="Lazzaro B.P."/>
            <person name="Lee S.J."/>
            <person name="Levesque L."/>
            <person name="Li R."/>
            <person name="Lin C.F."/>
            <person name="Lin M.F."/>
            <person name="Lindblad-Toh K."/>
            <person name="Llopart A."/>
            <person name="Long M."/>
            <person name="Low L."/>
            <person name="Lozovsky E."/>
            <person name="Lu J."/>
            <person name="Luo M."/>
            <person name="Machado C.A."/>
            <person name="Makalowski W."/>
            <person name="Marzo M."/>
            <person name="Matsuda M."/>
            <person name="Matzkin L."/>
            <person name="McAllister B."/>
            <person name="McBride C.S."/>
            <person name="McKernan B."/>
            <person name="McKernan K."/>
            <person name="Mendez-Lago M."/>
            <person name="Minx P."/>
            <person name="Mollenhauer M.U."/>
            <person name="Montooth K."/>
            <person name="Mount S.M."/>
            <person name="Mu X."/>
            <person name="Myers E."/>
            <person name="Negre B."/>
            <person name="Newfeld S."/>
            <person name="Nielsen R."/>
            <person name="Noor M.A."/>
            <person name="O'Grady P."/>
            <person name="Pachter L."/>
            <person name="Papaceit M."/>
            <person name="Parisi M.J."/>
            <person name="Parisi M."/>
            <person name="Parts L."/>
            <person name="Pedersen J.S."/>
            <person name="Pesole G."/>
            <person name="Phillippy A.M."/>
            <person name="Ponting C.P."/>
            <person name="Pop M."/>
            <person name="Porcelli D."/>
            <person name="Powell J.R."/>
            <person name="Prohaska S."/>
            <person name="Pruitt K."/>
            <person name="Puig M."/>
            <person name="Quesneville H."/>
            <person name="Ram K.R."/>
            <person name="Rand D."/>
            <person name="Rasmussen M.D."/>
            <person name="Reed L.K."/>
            <person name="Reenan R."/>
            <person name="Reily A."/>
            <person name="Remington K.A."/>
            <person name="Rieger T.T."/>
            <person name="Ritchie M.G."/>
            <person name="Robin C."/>
            <person name="Rogers Y.H."/>
            <person name="Rohde C."/>
            <person name="Rozas J."/>
            <person name="Rubenfield M.J."/>
            <person name="Ruiz A."/>
            <person name="Russo S."/>
            <person name="Salzberg S.L."/>
            <person name="Sanchez-Gracia A."/>
            <person name="Saranga D.J."/>
            <person name="Sato H."/>
            <person name="Schaeffer S.W."/>
            <person name="Schatz M.C."/>
            <person name="Schlenke T."/>
            <person name="Schwartz R."/>
            <person name="Segarra C."/>
            <person name="Singh R.S."/>
            <person name="Sirot L."/>
            <person name="Sirota M."/>
            <person name="Sisneros N.B."/>
            <person name="Smith C.D."/>
            <person name="Smith T.F."/>
            <person name="Spieth J."/>
            <person name="Stage D.E."/>
            <person name="Stark A."/>
            <person name="Stephan W."/>
            <person name="Strausberg R.L."/>
            <person name="Strempel S."/>
            <person name="Sturgill D."/>
            <person name="Sutton G."/>
            <person name="Sutton G.G."/>
            <person name="Tao W."/>
            <person name="Teichmann S."/>
            <person name="Tobari Y.N."/>
            <person name="Tomimura Y."/>
            <person name="Tsolas J.M."/>
            <person name="Valente V.L."/>
            <person name="Venter E."/>
            <person name="Venter J.C."/>
            <person name="Vicario S."/>
            <person name="Vieira F.G."/>
            <person name="Vilella A.J."/>
            <person name="Villasante A."/>
            <person name="Walenz B."/>
            <person name="Wang J."/>
            <person name="Wasserman M."/>
            <person name="Watts T."/>
            <person name="Wilson D."/>
            <person name="Wilson R.K."/>
            <person name="Wing R.A."/>
            <person name="Wolfner M.F."/>
            <person name="Wong A."/>
            <person name="Wong G.K."/>
            <person name="Wu C.I."/>
            <person name="Wu G."/>
            <person name="Yamamoto D."/>
            <person name="Yang H.P."/>
            <person name="Yang S.P."/>
            <person name="Yorke J.A."/>
            <person name="Yoshida K."/>
            <person name="Zdobnov E."/>
            <person name="Zhang P."/>
            <person name="Zhang Y."/>
            <person name="Zimin A.V."/>
            <person name="Baldwin J."/>
            <person name="Abdouelleil A."/>
            <person name="Abdulkadir J."/>
            <person name="Abebe A."/>
            <person name="Abera B."/>
            <person name="Abreu J."/>
            <person name="Acer S.C."/>
            <person name="Aftuck L."/>
            <person name="Alexander A."/>
            <person name="An P."/>
            <person name="Anderson E."/>
            <person name="Anderson S."/>
            <person name="Arachi H."/>
            <person name="Azer M."/>
            <person name="Bachantsang P."/>
            <person name="Barry A."/>
            <person name="Bayul T."/>
            <person name="Berlin A."/>
            <person name="Bessette D."/>
            <person name="Bloom T."/>
            <person name="Blye J."/>
            <person name="Boguslavskiy L."/>
            <person name="Bonnet C."/>
            <person name="Boukhgalter B."/>
            <person name="Bourzgui I."/>
            <person name="Brown A."/>
            <person name="Cahill P."/>
            <person name="Channer S."/>
            <person name="Cheshatsang Y."/>
            <person name="Chuda L."/>
            <person name="Citroen M."/>
            <person name="Collymore A."/>
            <person name="Cooke P."/>
            <person name="Costello M."/>
            <person name="D'Aco K."/>
            <person name="Daza R."/>
            <person name="De Haan G."/>
            <person name="DeGray S."/>
            <person name="DeMaso C."/>
            <person name="Dhargay N."/>
            <person name="Dooley K."/>
            <person name="Dooley E."/>
            <person name="Doricent M."/>
            <person name="Dorje P."/>
            <person name="Dorjee K."/>
            <person name="Dupes A."/>
            <person name="Elong R."/>
            <person name="Falk J."/>
            <person name="Farina A."/>
            <person name="Faro S."/>
            <person name="Ferguson D."/>
            <person name="Fisher S."/>
            <person name="Foley C.D."/>
            <person name="Franke A."/>
            <person name="Friedrich D."/>
            <person name="Gadbois L."/>
            <person name="Gearin G."/>
            <person name="Gearin C.R."/>
            <person name="Giannoukos G."/>
            <person name="Goode T."/>
            <person name="Graham J."/>
            <person name="Grandbois E."/>
            <person name="Grewal S."/>
            <person name="Gyaltsen K."/>
            <person name="Hafez N."/>
            <person name="Hagos B."/>
            <person name="Hall J."/>
            <person name="Henson C."/>
            <person name="Hollinger A."/>
            <person name="Honan T."/>
            <person name="Huard M.D."/>
            <person name="Hughes L."/>
            <person name="Hurhula B."/>
            <person name="Husby M.E."/>
            <person name="Kamat A."/>
            <person name="Kanga B."/>
            <person name="Kashin S."/>
            <person name="Khazanovich D."/>
            <person name="Kisner P."/>
            <person name="Lance K."/>
            <person name="Lara M."/>
            <person name="Lee W."/>
            <person name="Lennon N."/>
            <person name="Letendre F."/>
            <person name="LeVine R."/>
            <person name="Lipovsky A."/>
            <person name="Liu X."/>
            <person name="Liu J."/>
            <person name="Liu S."/>
            <person name="Lokyitsang T."/>
            <person name="Lokyitsang Y."/>
            <person name="Lubonja R."/>
            <person name="Lui A."/>
            <person name="MacDonald P."/>
            <person name="Magnisalis V."/>
            <person name="Maru K."/>
            <person name="Matthews C."/>
            <person name="McCusker W."/>
            <person name="McDonough S."/>
            <person name="Mehta T."/>
            <person name="Meldrim J."/>
            <person name="Meneus L."/>
            <person name="Mihai O."/>
            <person name="Mihalev A."/>
            <person name="Mihova T."/>
            <person name="Mittelman R."/>
            <person name="Mlenga V."/>
            <person name="Montmayeur A."/>
            <person name="Mulrain L."/>
            <person name="Navidi A."/>
            <person name="Naylor J."/>
            <person name="Negash T."/>
            <person name="Nguyen T."/>
            <person name="Nguyen N."/>
            <person name="Nicol R."/>
            <person name="Norbu C."/>
            <person name="Norbu N."/>
            <person name="Novod N."/>
            <person name="O'Neill B."/>
            <person name="Osman S."/>
            <person name="Markiewicz E."/>
            <person name="Oyono O.L."/>
            <person name="Patti C."/>
            <person name="Phunkhang P."/>
            <person name="Pierre F."/>
            <person name="Priest M."/>
            <person name="Raghuraman S."/>
            <person name="Rege F."/>
            <person name="Reyes R."/>
            <person name="Rise C."/>
            <person name="Rogov P."/>
            <person name="Ross K."/>
            <person name="Ryan E."/>
            <person name="Settipalli S."/>
            <person name="Shea T."/>
            <person name="Sherpa N."/>
            <person name="Shi L."/>
            <person name="Shih D."/>
            <person name="Sparrow T."/>
            <person name="Spaulding J."/>
            <person name="Stalker J."/>
            <person name="Stange-Thomann N."/>
            <person name="Stavropoulos S."/>
            <person name="Stone C."/>
            <person name="Strader C."/>
            <person name="Tesfaye S."/>
            <person name="Thomson T."/>
            <person name="Thoulutsang Y."/>
            <person name="Thoulutsang D."/>
            <person name="Topham K."/>
            <person name="Topping I."/>
            <person name="Tsamla T."/>
            <person name="Vassiliev H."/>
            <person name="Vo A."/>
            <person name="Wangchuk T."/>
            <person name="Wangdi T."/>
            <person name="Weiand M."/>
            <person name="Wilkinson J."/>
            <person name="Wilson A."/>
            <person name="Yadav S."/>
            <person name="Young G."/>
            <person name="Yu Q."/>
            <person name="Zembek L."/>
            <person name="Zhong D."/>
            <person name="Zimmer A."/>
            <person name="Zwirko Z."/>
            <person name="Jaffe D.B."/>
            <person name="Alvarez P."/>
            <person name="Brockman W."/>
            <person name="Butler J."/>
            <person name="Chin C."/>
            <person name="Gnerre S."/>
            <person name="Grabherr M."/>
            <person name="Kleber M."/>
            <person name="Mauceli E."/>
            <person name="MacCallum I."/>
        </authorList>
    </citation>
    <scope>NUCLEOTIDE SEQUENCE [LARGE SCALE GENOMIC DNA]</scope>
    <source>
        <strain evidence="3">Tucson 14024-0371.13</strain>
    </source>
</reference>
<keyword evidence="3" id="KW-1185">Reference proteome</keyword>
<gene>
    <name evidence="2" type="primary">Dana\GF26373</name>
    <name evidence="2" type="ORF">GF26373</name>
</gene>